<accession>A0A1Y4UWE5</accession>
<organism evidence="1 2">
    <name type="scientific">Bacteroides xylanisolvens</name>
    <dbReference type="NCBI Taxonomy" id="371601"/>
    <lineage>
        <taxon>Bacteria</taxon>
        <taxon>Pseudomonadati</taxon>
        <taxon>Bacteroidota</taxon>
        <taxon>Bacteroidia</taxon>
        <taxon>Bacteroidales</taxon>
        <taxon>Bacteroidaceae</taxon>
        <taxon>Bacteroides</taxon>
    </lineage>
</organism>
<dbReference type="EMBL" id="NFLW01000070">
    <property type="protein sequence ID" value="OUQ62139.1"/>
    <property type="molecule type" value="Genomic_DNA"/>
</dbReference>
<gene>
    <name evidence="1" type="ORF">B5E52_21870</name>
</gene>
<comment type="caution">
    <text evidence="1">The sequence shown here is derived from an EMBL/GenBank/DDBJ whole genome shotgun (WGS) entry which is preliminary data.</text>
</comment>
<protein>
    <submittedName>
        <fullName evidence="1">Uncharacterized protein</fullName>
    </submittedName>
</protein>
<dbReference type="Proteomes" id="UP000196036">
    <property type="component" value="Unassembled WGS sequence"/>
</dbReference>
<evidence type="ECO:0000313" key="1">
    <source>
        <dbReference type="EMBL" id="OUQ62139.1"/>
    </source>
</evidence>
<name>A0A1Y4UWE5_9BACE</name>
<sequence>MRAKNGQQYRIAETLTKRKNVKGWVKGTPFTYKLLIDRIIQGKVKGEEIVHYNSSHTRISIPLYTTTILCSCVEPIACFTVSVSA</sequence>
<proteinExistence type="predicted"/>
<reference evidence="2" key="1">
    <citation type="submission" date="2017-04" db="EMBL/GenBank/DDBJ databases">
        <title>Function of individual gut microbiota members based on whole genome sequencing of pure cultures obtained from chicken caecum.</title>
        <authorList>
            <person name="Medvecky M."/>
            <person name="Cejkova D."/>
            <person name="Polansky O."/>
            <person name="Karasova D."/>
            <person name="Kubasova T."/>
            <person name="Cizek A."/>
            <person name="Rychlik I."/>
        </authorList>
    </citation>
    <scope>NUCLEOTIDE SEQUENCE [LARGE SCALE GENOMIC DNA]</scope>
    <source>
        <strain evidence="2">An109</strain>
    </source>
</reference>
<evidence type="ECO:0000313" key="2">
    <source>
        <dbReference type="Proteomes" id="UP000196036"/>
    </source>
</evidence>
<dbReference type="AlphaFoldDB" id="A0A1Y4UWE5"/>